<comment type="similarity">
    <text evidence="2 6">Belongs to the flagella basal body rod proteins family.</text>
</comment>
<comment type="caution">
    <text evidence="8">The sequence shown here is derived from an EMBL/GenBank/DDBJ whole genome shotgun (WGS) entry which is preliminary data.</text>
</comment>
<keyword evidence="4 6" id="KW-0975">Bacterial flagellum</keyword>
<comment type="function">
    <text evidence="5 6">Structural component of flagellum, the bacterial motility apparatus. Part of the rod structure of flagellar basal body.</text>
</comment>
<sequence>MELLVNQSFKLLERSLDASTLKQNVITNNISNVDTPFFKRSDVLFESLLQKEMNKNTKFEGTRTHSKHFVIGNEQSTIDPKVVRDDKSVFNNNNNNVDIEYEMALLAENQLRYNLLIQQLNHEIKLKRLAIGGRA</sequence>
<dbReference type="RefSeq" id="WP_160643217.1">
    <property type="nucleotide sequence ID" value="NZ_SIJB01000001.1"/>
</dbReference>
<dbReference type="InterPro" id="IPR001444">
    <property type="entry name" value="Flag_bb_rod_N"/>
</dbReference>
<protein>
    <recommendedName>
        <fullName evidence="3 6">Flagellar basal body rod protein FlgB</fullName>
    </recommendedName>
</protein>
<feature type="domain" description="Flagellar basal body rod protein N-terminal" evidence="7">
    <location>
        <begin position="21"/>
        <end position="38"/>
    </location>
</feature>
<evidence type="ECO:0000256" key="4">
    <source>
        <dbReference type="ARBA" id="ARBA00023143"/>
    </source>
</evidence>
<dbReference type="OrthoDB" id="9792068at2"/>
<dbReference type="GO" id="GO:0071973">
    <property type="term" value="P:bacterial-type flagellum-dependent cell motility"/>
    <property type="evidence" value="ECO:0007669"/>
    <property type="project" value="InterPro"/>
</dbReference>
<evidence type="ECO:0000256" key="3">
    <source>
        <dbReference type="ARBA" id="ARBA00014376"/>
    </source>
</evidence>
<keyword evidence="8" id="KW-0969">Cilium</keyword>
<dbReference type="Pfam" id="PF00460">
    <property type="entry name" value="Flg_bb_rod"/>
    <property type="match status" value="1"/>
</dbReference>
<dbReference type="Proteomes" id="UP000448943">
    <property type="component" value="Unassembled WGS sequence"/>
</dbReference>
<name>A0A6N9PXM6_9BACL</name>
<keyword evidence="8" id="KW-0966">Cell projection</keyword>
<dbReference type="NCBIfam" id="TIGR01396">
    <property type="entry name" value="FlgB"/>
    <property type="match status" value="1"/>
</dbReference>
<dbReference type="GO" id="GO:0030694">
    <property type="term" value="C:bacterial-type flagellum basal body, rod"/>
    <property type="evidence" value="ECO:0007669"/>
    <property type="project" value="InterPro"/>
</dbReference>
<reference evidence="8 9" key="1">
    <citation type="submission" date="2019-01" db="EMBL/GenBank/DDBJ databases">
        <title>Chengkuizengella sp. nov., isolated from deep-sea sediment of East Pacific Ocean.</title>
        <authorList>
            <person name="Yang J."/>
            <person name="Lai Q."/>
            <person name="Shao Z."/>
        </authorList>
    </citation>
    <scope>NUCLEOTIDE SEQUENCE [LARGE SCALE GENOMIC DNA]</scope>
    <source>
        <strain evidence="8 9">YPA3-1-1</strain>
    </source>
</reference>
<evidence type="ECO:0000256" key="2">
    <source>
        <dbReference type="ARBA" id="ARBA00009677"/>
    </source>
</evidence>
<evidence type="ECO:0000256" key="6">
    <source>
        <dbReference type="PIRNR" id="PIRNR002889"/>
    </source>
</evidence>
<dbReference type="InterPro" id="IPR006300">
    <property type="entry name" value="FlgB"/>
</dbReference>
<evidence type="ECO:0000313" key="9">
    <source>
        <dbReference type="Proteomes" id="UP000448943"/>
    </source>
</evidence>
<evidence type="ECO:0000256" key="1">
    <source>
        <dbReference type="ARBA" id="ARBA00004117"/>
    </source>
</evidence>
<comment type="subcellular location">
    <subcellularLocation>
        <location evidence="1 6">Bacterial flagellum basal body</location>
    </subcellularLocation>
</comment>
<comment type="subunit">
    <text evidence="6">The basal body constitutes a major portion of the flagellar organelle and consists of a number of rings mounted on a central rod.</text>
</comment>
<proteinExistence type="inferred from homology"/>
<keyword evidence="8" id="KW-0282">Flagellum</keyword>
<accession>A0A6N9PXM6</accession>
<evidence type="ECO:0000256" key="5">
    <source>
        <dbReference type="ARBA" id="ARBA00024934"/>
    </source>
</evidence>
<dbReference type="PIRSF" id="PIRSF002889">
    <property type="entry name" value="Rod_FlgB"/>
    <property type="match status" value="1"/>
</dbReference>
<evidence type="ECO:0000259" key="7">
    <source>
        <dbReference type="Pfam" id="PF00460"/>
    </source>
</evidence>
<organism evidence="8 9">
    <name type="scientific">Chengkuizengella marina</name>
    <dbReference type="NCBI Taxonomy" id="2507566"/>
    <lineage>
        <taxon>Bacteria</taxon>
        <taxon>Bacillati</taxon>
        <taxon>Bacillota</taxon>
        <taxon>Bacilli</taxon>
        <taxon>Bacillales</taxon>
        <taxon>Paenibacillaceae</taxon>
        <taxon>Chengkuizengella</taxon>
    </lineage>
</organism>
<evidence type="ECO:0000313" key="8">
    <source>
        <dbReference type="EMBL" id="NBI27355.1"/>
    </source>
</evidence>
<dbReference type="AlphaFoldDB" id="A0A6N9PXM6"/>
<gene>
    <name evidence="8" type="primary">flgB</name>
    <name evidence="8" type="ORF">ERL59_00035</name>
</gene>
<dbReference type="EMBL" id="SIJB01000001">
    <property type="protein sequence ID" value="NBI27355.1"/>
    <property type="molecule type" value="Genomic_DNA"/>
</dbReference>
<keyword evidence="9" id="KW-1185">Reference proteome</keyword>